<dbReference type="Pfam" id="PF00724">
    <property type="entry name" value="Oxidored_FMN"/>
    <property type="match status" value="1"/>
</dbReference>
<dbReference type="SUPFAM" id="SSF51395">
    <property type="entry name" value="FMN-linked oxidoreductases"/>
    <property type="match status" value="1"/>
</dbReference>
<organism evidence="4 5">
    <name type="scientific">Panagrolaimus superbus</name>
    <dbReference type="NCBI Taxonomy" id="310955"/>
    <lineage>
        <taxon>Eukaryota</taxon>
        <taxon>Metazoa</taxon>
        <taxon>Ecdysozoa</taxon>
        <taxon>Nematoda</taxon>
        <taxon>Chromadorea</taxon>
        <taxon>Rhabditida</taxon>
        <taxon>Tylenchina</taxon>
        <taxon>Panagrolaimomorpha</taxon>
        <taxon>Panagrolaimoidea</taxon>
        <taxon>Panagrolaimidae</taxon>
        <taxon>Panagrolaimus</taxon>
    </lineage>
</organism>
<protein>
    <submittedName>
        <fullName evidence="5">NADH:flavin oxidoreductase/NADH oxidase N-terminal domain-containing protein</fullName>
    </submittedName>
</protein>
<sequence length="341" mass="37715">MVKRIFIENSVDSKILGETIIFPTSKKVAKNRFFKAALSESLAAYDPSNVEIHGLPNEMHANLYEKWAAGGFGVLVTGNVITDEMHLESPGNTIITKELDLPKRREIWKNIASKAKQHGALIIAQLGNAGRQTSIIVNAKPFSASNVQLKRDAAYREYGVPIPLTTEQVKTEIIDKMVYASKVLYECGFDGVELHGAHGYMIAQFLSRTTNKRTDKYEIPANTGFIVGIKLNSVEFQREGLTGEESAIIAAEIDKAGLYFIEISGGTYEVMAFKHKRESTLAREAFFLEYAEKVKAVVKNSKIYVIGGFRTVPGMVKAIENNETDGIGIGRPITQDFGLFL</sequence>
<dbReference type="InterPro" id="IPR013785">
    <property type="entry name" value="Aldolase_TIM"/>
</dbReference>
<accession>A0A914YKU1</accession>
<proteinExistence type="predicted"/>
<keyword evidence="4" id="KW-1185">Reference proteome</keyword>
<dbReference type="PANTHER" id="PTHR43656:SF5">
    <property type="entry name" value="NADH:FLAVIN OXIDOREDUCTASE_NADH OXIDASE N-TERMINAL DOMAIN-CONTAINING PROTEIN"/>
    <property type="match status" value="1"/>
</dbReference>
<dbReference type="InterPro" id="IPR051799">
    <property type="entry name" value="NADH_flavin_oxidoreductase"/>
</dbReference>
<evidence type="ECO:0000256" key="1">
    <source>
        <dbReference type="ARBA" id="ARBA00022630"/>
    </source>
</evidence>
<dbReference type="GO" id="GO:0016491">
    <property type="term" value="F:oxidoreductase activity"/>
    <property type="evidence" value="ECO:0007669"/>
    <property type="project" value="UniProtKB-KW"/>
</dbReference>
<dbReference type="Proteomes" id="UP000887577">
    <property type="component" value="Unplaced"/>
</dbReference>
<dbReference type="InterPro" id="IPR001155">
    <property type="entry name" value="OxRdtase_FMN_N"/>
</dbReference>
<keyword evidence="2" id="KW-0560">Oxidoreductase</keyword>
<name>A0A914YKU1_9BILA</name>
<evidence type="ECO:0000313" key="5">
    <source>
        <dbReference type="WBParaSite" id="PSU_v2.g19497.t1"/>
    </source>
</evidence>
<dbReference type="GO" id="GO:0010181">
    <property type="term" value="F:FMN binding"/>
    <property type="evidence" value="ECO:0007669"/>
    <property type="project" value="InterPro"/>
</dbReference>
<dbReference type="WBParaSite" id="PSU_v2.g19497.t1">
    <property type="protein sequence ID" value="PSU_v2.g19497.t1"/>
    <property type="gene ID" value="PSU_v2.g19497"/>
</dbReference>
<evidence type="ECO:0000256" key="2">
    <source>
        <dbReference type="ARBA" id="ARBA00023002"/>
    </source>
</evidence>
<evidence type="ECO:0000313" key="4">
    <source>
        <dbReference type="Proteomes" id="UP000887577"/>
    </source>
</evidence>
<evidence type="ECO:0000259" key="3">
    <source>
        <dbReference type="Pfam" id="PF00724"/>
    </source>
</evidence>
<feature type="domain" description="NADH:flavin oxidoreductase/NADH oxidase N-terminal" evidence="3">
    <location>
        <begin position="30"/>
        <end position="217"/>
    </location>
</feature>
<reference evidence="5" key="1">
    <citation type="submission" date="2022-11" db="UniProtKB">
        <authorList>
            <consortium name="WormBaseParasite"/>
        </authorList>
    </citation>
    <scope>IDENTIFICATION</scope>
</reference>
<dbReference type="AlphaFoldDB" id="A0A914YKU1"/>
<dbReference type="Gene3D" id="3.20.20.70">
    <property type="entry name" value="Aldolase class I"/>
    <property type="match status" value="2"/>
</dbReference>
<dbReference type="PANTHER" id="PTHR43656">
    <property type="entry name" value="BINDING OXIDOREDUCTASE, PUTATIVE (AFU_ORTHOLOGUE AFUA_2G08260)-RELATED"/>
    <property type="match status" value="1"/>
</dbReference>
<keyword evidence="1" id="KW-0285">Flavoprotein</keyword>